<proteinExistence type="predicted"/>
<keyword evidence="2" id="KW-0472">Membrane</keyword>
<dbReference type="AlphaFoldDB" id="A0A024UGK9"/>
<dbReference type="RefSeq" id="XP_008866216.1">
    <property type="nucleotide sequence ID" value="XM_008867994.1"/>
</dbReference>
<gene>
    <name evidence="3" type="ORF">H310_03918</name>
</gene>
<keyword evidence="2" id="KW-1133">Transmembrane helix</keyword>
<dbReference type="OrthoDB" id="10500643at2759"/>
<evidence type="ECO:0000256" key="2">
    <source>
        <dbReference type="SAM" id="Phobius"/>
    </source>
</evidence>
<accession>A0A024UGK9</accession>
<evidence type="ECO:0000256" key="1">
    <source>
        <dbReference type="SAM" id="MobiDB-lite"/>
    </source>
</evidence>
<evidence type="ECO:0000313" key="3">
    <source>
        <dbReference type="EMBL" id="ETW04778.1"/>
    </source>
</evidence>
<name>A0A024UGK9_9STRA</name>
<protein>
    <submittedName>
        <fullName evidence="3">Uncharacterized protein</fullName>
    </submittedName>
</protein>
<feature type="region of interest" description="Disordered" evidence="1">
    <location>
        <begin position="50"/>
        <end position="84"/>
    </location>
</feature>
<dbReference type="GeneID" id="20080968"/>
<feature type="compositionally biased region" description="Polar residues" evidence="1">
    <location>
        <begin position="52"/>
        <end position="61"/>
    </location>
</feature>
<organism evidence="3">
    <name type="scientific">Aphanomyces invadans</name>
    <dbReference type="NCBI Taxonomy" id="157072"/>
    <lineage>
        <taxon>Eukaryota</taxon>
        <taxon>Sar</taxon>
        <taxon>Stramenopiles</taxon>
        <taxon>Oomycota</taxon>
        <taxon>Saprolegniomycetes</taxon>
        <taxon>Saprolegniales</taxon>
        <taxon>Verrucalvaceae</taxon>
        <taxon>Aphanomyces</taxon>
    </lineage>
</organism>
<keyword evidence="2" id="KW-0812">Transmembrane</keyword>
<reference evidence="3" key="1">
    <citation type="submission" date="2013-12" db="EMBL/GenBank/DDBJ databases">
        <title>The Genome Sequence of Aphanomyces invadans NJM9701.</title>
        <authorList>
            <consortium name="The Broad Institute Genomics Platform"/>
            <person name="Russ C."/>
            <person name="Tyler B."/>
            <person name="van West P."/>
            <person name="Dieguez-Uribeondo J."/>
            <person name="Young S.K."/>
            <person name="Zeng Q."/>
            <person name="Gargeya S."/>
            <person name="Fitzgerald M."/>
            <person name="Abouelleil A."/>
            <person name="Alvarado L."/>
            <person name="Chapman S.B."/>
            <person name="Gainer-Dewar J."/>
            <person name="Goldberg J."/>
            <person name="Griggs A."/>
            <person name="Gujja S."/>
            <person name="Hansen M."/>
            <person name="Howarth C."/>
            <person name="Imamovic A."/>
            <person name="Ireland A."/>
            <person name="Larimer J."/>
            <person name="McCowan C."/>
            <person name="Murphy C."/>
            <person name="Pearson M."/>
            <person name="Poon T.W."/>
            <person name="Priest M."/>
            <person name="Roberts A."/>
            <person name="Saif S."/>
            <person name="Shea T."/>
            <person name="Sykes S."/>
            <person name="Wortman J."/>
            <person name="Nusbaum C."/>
            <person name="Birren B."/>
        </authorList>
    </citation>
    <scope>NUCLEOTIDE SEQUENCE [LARGE SCALE GENOMIC DNA]</scope>
    <source>
        <strain evidence="3">NJM9701</strain>
    </source>
</reference>
<sequence>MGGDDEGNHAFIVVGLLVSWILMGLSYAVLLFSRYLVYKQSKAIAPVPLPPSSTVATSSPHTTEETPFVDELRPGPSPTLSLAV</sequence>
<feature type="transmembrane region" description="Helical" evidence="2">
    <location>
        <begin position="12"/>
        <end position="32"/>
    </location>
</feature>
<dbReference type="VEuPathDB" id="FungiDB:H310_03918"/>
<dbReference type="EMBL" id="KI913957">
    <property type="protein sequence ID" value="ETW04778.1"/>
    <property type="molecule type" value="Genomic_DNA"/>
</dbReference>